<feature type="domain" description="HYR" evidence="6">
    <location>
        <begin position="841"/>
        <end position="919"/>
    </location>
</feature>
<evidence type="ECO:0000256" key="3">
    <source>
        <dbReference type="ARBA" id="ARBA00022737"/>
    </source>
</evidence>
<dbReference type="GO" id="GO:0016020">
    <property type="term" value="C:membrane"/>
    <property type="evidence" value="ECO:0007669"/>
    <property type="project" value="UniProtKB-SubCell"/>
</dbReference>
<dbReference type="EMBL" id="KF900529">
    <property type="protein sequence ID" value="AIE98187.1"/>
    <property type="molecule type" value="Genomic_DNA"/>
</dbReference>
<dbReference type="InterPro" id="IPR018511">
    <property type="entry name" value="Hemolysin-typ_Ca-bd_CS"/>
</dbReference>
<dbReference type="GO" id="GO:0005509">
    <property type="term" value="F:calcium ion binding"/>
    <property type="evidence" value="ECO:0007669"/>
    <property type="project" value="InterPro"/>
</dbReference>
<comment type="subcellular location">
    <subcellularLocation>
        <location evidence="1">Membrane</location>
    </subcellularLocation>
</comment>
<dbReference type="AlphaFoldDB" id="A0A075G8X2"/>
<dbReference type="Gene3D" id="2.60.40.10">
    <property type="entry name" value="Immunoglobulins"/>
    <property type="match status" value="1"/>
</dbReference>
<dbReference type="Pfam" id="PF01436">
    <property type="entry name" value="NHL"/>
    <property type="match status" value="2"/>
</dbReference>
<sequence length="1189" mass="125532">MKGLVLVIVCASLLLVGMISSQSFAASGHLYISQWKGFDTTEPNIDCILWAEYCQAMYEGWKQPQQIAVDDERNIYVADTGNSRIQKFNSDGDFLSSWGTNGFENGELQSPVGIAIYENNVYVVDETQNTIQKFDNDGNFILKWGGLGSENGQFIEPQGITINSSGVVYVADSKNHRIQTFTSDGEFLSSFGKSGYGDGKLKNPVDVAVYEDFIYVSDPGGYKIEKYASDGTFLKSFDYNFAGANVRPGGLIADPNGNIYFVDAVKYRVVKMTSDGKTITTWGNIGIGNGKFLEPRDLVLDSSGYLYVLDSSQGLVQKFETPVVAQIEEALVAEQFRKLQELSYAEATAAAEAEAVAEATAAAEAEAAAEATAAAEAAAIPDTTKPIISPPADLVIEATGSLTSVELGEALAMDENGIQLLVNNAPTLFPLGSSIIIWTAIDNSGNSASAIQQISIVDTTPPIIHSVHDITAEAVVPYDNIIELQEPSADDLLGVISITNDAPEFFPMGETIVTWTATDVGGNTANTEQKITVVDTIFPTLQVPDDVVIEATNLDQNEVNLGEATSTDNGEIVSITNDAPEFFPIGETVVTWTTIDSSNNFSSLTQLVSVIDTTSPEILLLGDITLEASSVDANIVNLDSPIVSDIQDVTIYIIAPDVFPVGETTVTWTATDMSGNSASATQTVTIVDTKKPGLSIPQDQTVEASSLEGTLVEIGQAWAHDITGISSIVHNAPDVFPLGSTLVAWTATDNHDNITTAYQRITVVDTTTPTIISPQDIVTEVIDPTMNYIGLGELSAADSVGIESVTNDKPITFPFGSTTITWTVTDTSGNISQATQVVTLVDTTDPEIFAPSDIVAEATNLSGTMIELGEVTAHDVMGIASVTEHAPRFFVLGETTVIWTAVDTSGNSASATQTVTIIDTTSPSITAPDSIMAEATSANSNIVALGNPVSSDLVDIPSISNNAPDVFPLGETTVTWTATDMSDNSASATQTVTIVDTTSPELTMPEDVTITAFSLEKQVEIGEAQAHDLAGSALTITNDAPNTFPLGDTVVTWNVSDELGNSASSQQVISVQPCGKPLSYYNQIFGTPAADTIVGTEVADLIFAFAGDDMIFGGEGNDCIIGGDGDDIIFGNAGGDHLVGGEGNDILKGFSGDDKLTGGTGTDVIDGGDDFDVSYDSASDIIIKCEEQL</sequence>
<accession>A0A075G8X2</accession>
<dbReference type="PROSITE" id="PS00330">
    <property type="entry name" value="HEMOLYSIN_CALCIUM"/>
    <property type="match status" value="3"/>
</dbReference>
<reference evidence="7" key="1">
    <citation type="journal article" date="2014" name="Genome Biol. Evol.">
        <title>Pangenome evidence for extensive interdomain horizontal transfer affecting lineage core and shell genes in uncultured planktonic thaumarchaeota and euryarchaeota.</title>
        <authorList>
            <person name="Deschamps P."/>
            <person name="Zivanovic Y."/>
            <person name="Moreira D."/>
            <person name="Rodriguez-Valera F."/>
            <person name="Lopez-Garcia P."/>
        </authorList>
    </citation>
    <scope>NUCLEOTIDE SEQUENCE</scope>
</reference>
<name>A0A075G8X2_9ARCH</name>
<dbReference type="SUPFAM" id="SSF101898">
    <property type="entry name" value="NHL repeat"/>
    <property type="match status" value="1"/>
</dbReference>
<dbReference type="InterPro" id="IPR011049">
    <property type="entry name" value="Serralysin-like_metalloprot_C"/>
</dbReference>
<dbReference type="Pfam" id="PF00353">
    <property type="entry name" value="HemolysinCabind"/>
    <property type="match status" value="2"/>
</dbReference>
<evidence type="ECO:0000256" key="1">
    <source>
        <dbReference type="ARBA" id="ARBA00004370"/>
    </source>
</evidence>
<keyword evidence="5" id="KW-0472">Membrane</keyword>
<dbReference type="Gene3D" id="2.120.10.30">
    <property type="entry name" value="TolB, C-terminal domain"/>
    <property type="match status" value="2"/>
</dbReference>
<protein>
    <submittedName>
        <fullName evidence="7">Outer membrane phospholipase A</fullName>
    </submittedName>
</protein>
<evidence type="ECO:0000313" key="7">
    <source>
        <dbReference type="EMBL" id="AIE98187.1"/>
    </source>
</evidence>
<dbReference type="PANTHER" id="PTHR46343:SF2">
    <property type="entry name" value="SUSHI_VON WILLEBRAND FACTOR TYPE A_EGF_PENTRAXIN DOMAIN-CONTAINING 1"/>
    <property type="match status" value="1"/>
</dbReference>
<dbReference type="InterPro" id="IPR003995">
    <property type="entry name" value="RTX_toxin_determinant-A"/>
</dbReference>
<dbReference type="PRINTS" id="PR00313">
    <property type="entry name" value="CABNDNGRPT"/>
</dbReference>
<dbReference type="PANTHER" id="PTHR46343">
    <property type="entry name" value="HYR DOMAIN-CONTAINING PROTEIN"/>
    <property type="match status" value="1"/>
</dbReference>
<dbReference type="InterPro" id="IPR013783">
    <property type="entry name" value="Ig-like_fold"/>
</dbReference>
<dbReference type="Gene3D" id="2.150.10.10">
    <property type="entry name" value="Serralysin-like metalloprotease, C-terminal"/>
    <property type="match status" value="2"/>
</dbReference>
<dbReference type="InterPro" id="IPR001343">
    <property type="entry name" value="Hemolysn_Ca-bd"/>
</dbReference>
<dbReference type="PROSITE" id="PS50825">
    <property type="entry name" value="HYR"/>
    <property type="match status" value="3"/>
</dbReference>
<dbReference type="Pfam" id="PF02494">
    <property type="entry name" value="HYR"/>
    <property type="match status" value="5"/>
</dbReference>
<feature type="domain" description="HYR" evidence="6">
    <location>
        <begin position="457"/>
        <end position="535"/>
    </location>
</feature>
<dbReference type="CDD" id="cd05819">
    <property type="entry name" value="NHL"/>
    <property type="match status" value="1"/>
</dbReference>
<evidence type="ECO:0000256" key="4">
    <source>
        <dbReference type="ARBA" id="ARBA00023026"/>
    </source>
</evidence>
<evidence type="ECO:0000256" key="2">
    <source>
        <dbReference type="ARBA" id="ARBA00022656"/>
    </source>
</evidence>
<dbReference type="PROSITE" id="PS51125">
    <property type="entry name" value="NHL"/>
    <property type="match status" value="3"/>
</dbReference>
<evidence type="ECO:0000259" key="6">
    <source>
        <dbReference type="PROSITE" id="PS50825"/>
    </source>
</evidence>
<proteinExistence type="predicted"/>
<dbReference type="GO" id="GO:0005576">
    <property type="term" value="C:extracellular region"/>
    <property type="evidence" value="ECO:0007669"/>
    <property type="project" value="InterPro"/>
</dbReference>
<dbReference type="InterPro" id="IPR003410">
    <property type="entry name" value="HYR_dom"/>
</dbReference>
<dbReference type="GO" id="GO:0090729">
    <property type="term" value="F:toxin activity"/>
    <property type="evidence" value="ECO:0007669"/>
    <property type="project" value="UniProtKB-KW"/>
</dbReference>
<dbReference type="PRINTS" id="PR01488">
    <property type="entry name" value="RTXTOXINA"/>
</dbReference>
<keyword evidence="2" id="KW-0800">Toxin</keyword>
<evidence type="ECO:0000256" key="5">
    <source>
        <dbReference type="ARBA" id="ARBA00023136"/>
    </source>
</evidence>
<feature type="domain" description="HYR" evidence="6">
    <location>
        <begin position="611"/>
        <end position="688"/>
    </location>
</feature>
<keyword evidence="4" id="KW-0843">Virulence</keyword>
<dbReference type="InterPro" id="IPR001258">
    <property type="entry name" value="NHL_repeat"/>
</dbReference>
<dbReference type="InterPro" id="IPR011042">
    <property type="entry name" value="6-blade_b-propeller_TolB-like"/>
</dbReference>
<keyword evidence="3" id="KW-0677">Repeat</keyword>
<organism evidence="7">
    <name type="scientific">uncultured marine thaumarchaeote KM3_04_E09</name>
    <dbReference type="NCBI Taxonomy" id="1455966"/>
    <lineage>
        <taxon>Archaea</taxon>
        <taxon>Nitrososphaerota</taxon>
        <taxon>environmental samples</taxon>
    </lineage>
</organism>
<dbReference type="InterPro" id="IPR043555">
    <property type="entry name" value="SRPX-like"/>
</dbReference>
<dbReference type="SUPFAM" id="SSF51120">
    <property type="entry name" value="beta-Roll"/>
    <property type="match status" value="1"/>
</dbReference>